<reference evidence="2" key="1">
    <citation type="submission" date="2016-10" db="EMBL/GenBank/DDBJ databases">
        <title>Sequence of Gallionella enrichment culture.</title>
        <authorList>
            <person name="Poehlein A."/>
            <person name="Muehling M."/>
            <person name="Daniel R."/>
        </authorList>
    </citation>
    <scope>NUCLEOTIDE SEQUENCE</scope>
</reference>
<evidence type="ECO:0000256" key="1">
    <source>
        <dbReference type="SAM" id="MobiDB-lite"/>
    </source>
</evidence>
<feature type="region of interest" description="Disordered" evidence="1">
    <location>
        <begin position="1"/>
        <end position="196"/>
    </location>
</feature>
<sequence>MSRAAVLASSVATPSRRLSSWARRDAVRAPSALTRSRSSRTSSATTWNFVRTAGRVGGRRTAPSTSRATSASTGMIPCSAGRGARRRWAPSSVRAPPDRRWPGRATSPPSQHPHRDCGAAHRAAAARDRSAAGPHARCRRQPWPGRSDRAPGHRAASPSAPPALTPPGVSVNHREARPCPADRRRTWSVPPDTSTESGRTVIAREFSGQAADGMASYRCTIIAAVRLRPGPTATATG</sequence>
<gene>
    <name evidence="2" type="ORF">GALL_443160</name>
</gene>
<proteinExistence type="predicted"/>
<comment type="caution">
    <text evidence="2">The sequence shown here is derived from an EMBL/GenBank/DDBJ whole genome shotgun (WGS) entry which is preliminary data.</text>
</comment>
<protein>
    <submittedName>
        <fullName evidence="2">Uncharacterized protein</fullName>
    </submittedName>
</protein>
<dbReference type="EMBL" id="MLJW01002645">
    <property type="protein sequence ID" value="OIQ74040.1"/>
    <property type="molecule type" value="Genomic_DNA"/>
</dbReference>
<feature type="compositionally biased region" description="Basic and acidic residues" evidence="1">
    <location>
        <begin position="113"/>
        <end position="130"/>
    </location>
</feature>
<accession>A0A1J5PT86</accession>
<dbReference type="AlphaFoldDB" id="A0A1J5PT86"/>
<organism evidence="2">
    <name type="scientific">mine drainage metagenome</name>
    <dbReference type="NCBI Taxonomy" id="410659"/>
    <lineage>
        <taxon>unclassified sequences</taxon>
        <taxon>metagenomes</taxon>
        <taxon>ecological metagenomes</taxon>
    </lineage>
</organism>
<name>A0A1J5PT86_9ZZZZ</name>
<evidence type="ECO:0000313" key="2">
    <source>
        <dbReference type="EMBL" id="OIQ74040.1"/>
    </source>
</evidence>
<feature type="compositionally biased region" description="Basic and acidic residues" evidence="1">
    <location>
        <begin position="172"/>
        <end position="185"/>
    </location>
</feature>
<feature type="compositionally biased region" description="Low complexity" evidence="1">
    <location>
        <begin position="28"/>
        <end position="73"/>
    </location>
</feature>